<dbReference type="OrthoDB" id="5598844at2759"/>
<feature type="region of interest" description="Disordered" evidence="1">
    <location>
        <begin position="185"/>
        <end position="217"/>
    </location>
</feature>
<evidence type="ECO:0000313" key="3">
    <source>
        <dbReference type="Proteomes" id="UP000013776"/>
    </source>
</evidence>
<dbReference type="EMBL" id="CAHR02000075">
    <property type="protein sequence ID" value="CCG82268.1"/>
    <property type="molecule type" value="Genomic_DNA"/>
</dbReference>
<dbReference type="Pfam" id="PF08624">
    <property type="entry name" value="CRC_subunit"/>
    <property type="match status" value="1"/>
</dbReference>
<dbReference type="Proteomes" id="UP000013776">
    <property type="component" value="Unassembled WGS sequence"/>
</dbReference>
<feature type="region of interest" description="Disordered" evidence="1">
    <location>
        <begin position="229"/>
        <end position="248"/>
    </location>
</feature>
<dbReference type="InterPro" id="IPR013933">
    <property type="entry name" value="CRC_Rsc7/Swp82"/>
</dbReference>
<name>R4XCY1_TAPDE</name>
<organism evidence="2 3">
    <name type="scientific">Taphrina deformans (strain PYCC 5710 / ATCC 11124 / CBS 356.35 / IMI 108563 / JCM 9778 / NBRC 8474)</name>
    <name type="common">Peach leaf curl fungus</name>
    <name type="synonym">Lalaria deformans</name>
    <dbReference type="NCBI Taxonomy" id="1097556"/>
    <lineage>
        <taxon>Eukaryota</taxon>
        <taxon>Fungi</taxon>
        <taxon>Dikarya</taxon>
        <taxon>Ascomycota</taxon>
        <taxon>Taphrinomycotina</taxon>
        <taxon>Taphrinomycetes</taxon>
        <taxon>Taphrinales</taxon>
        <taxon>Taphrinaceae</taxon>
        <taxon>Taphrina</taxon>
    </lineage>
</organism>
<feature type="compositionally biased region" description="Basic and acidic residues" evidence="1">
    <location>
        <begin position="239"/>
        <end position="248"/>
    </location>
</feature>
<proteinExistence type="predicted"/>
<reference evidence="2 3" key="1">
    <citation type="journal article" date="2013" name="MBio">
        <title>Genome sequencing of the plant pathogen Taphrina deformans, the causal agent of peach leaf curl.</title>
        <authorList>
            <person name="Cisse O.H."/>
            <person name="Almeida J.M.G.C.F."/>
            <person name="Fonseca A."/>
            <person name="Kumar A.A."/>
            <person name="Salojaervi J."/>
            <person name="Overmyer K."/>
            <person name="Hauser P.M."/>
            <person name="Pagni M."/>
        </authorList>
    </citation>
    <scope>NUCLEOTIDE SEQUENCE [LARGE SCALE GENOMIC DNA]</scope>
    <source>
        <strain evidence="3">PYCC 5710 / ATCC 11124 / CBS 356.35 / IMI 108563 / JCM 9778 / NBRC 8474</strain>
    </source>
</reference>
<dbReference type="eggNOG" id="ENOG502R38T">
    <property type="taxonomic scope" value="Eukaryota"/>
</dbReference>
<gene>
    <name evidence="2" type="ORF">TAPDE_002280</name>
</gene>
<sequence length="436" mass="48441">MSVEMLKDDQSSAAPRIDDQAQLVLKGGTEEQPSSVLASTYYEQCTGKSTLAEKNRTINDVSLAPGEKPARLSAVPKEPENTSNSSPAIPKVVQDITDMAAERGLLSLRSSPPNATFEPFVTLASTEGSDTQFNSSDHQAKSELQMEMNAELAARLTQAQKSTSSACESADIDDEDDGIVVRPRSRSKRTALSAATVEEEVEHSPAAKRARSHNSEVRTPVEAVVPNLVQSNDDDDDEGKTKVDEHGALKGDRTYTSKAFRLPMRGDTYYFLATEIARVSGYRDSYLLFNKNRNLKKLMTTEAEKAFLIQQELIPYSYRNRQIGVVKALSIYKTFGSRVIVKGMRVKDDYFAQRARDQGFTEEDYANEEDRPVEDRLHAQAEAQRRADTDADIALANNAKSTVDYNAMINKQRKERTLASRLQFRRVLVPSGARPE</sequence>
<dbReference type="AlphaFoldDB" id="R4XCY1"/>
<keyword evidence="3" id="KW-1185">Reference proteome</keyword>
<evidence type="ECO:0000256" key="1">
    <source>
        <dbReference type="SAM" id="MobiDB-lite"/>
    </source>
</evidence>
<comment type="caution">
    <text evidence="2">The sequence shown here is derived from an EMBL/GenBank/DDBJ whole genome shotgun (WGS) entry which is preliminary data.</text>
</comment>
<dbReference type="STRING" id="1097556.R4XCY1"/>
<protein>
    <submittedName>
        <fullName evidence="2">Nuclear localization protein</fullName>
    </submittedName>
</protein>
<accession>R4XCY1</accession>
<feature type="region of interest" description="Disordered" evidence="1">
    <location>
        <begin position="54"/>
        <end position="90"/>
    </location>
</feature>
<evidence type="ECO:0000313" key="2">
    <source>
        <dbReference type="EMBL" id="CCG82268.1"/>
    </source>
</evidence>